<keyword evidence="2" id="KW-1185">Reference proteome</keyword>
<dbReference type="GO" id="GO:0008168">
    <property type="term" value="F:methyltransferase activity"/>
    <property type="evidence" value="ECO:0007669"/>
    <property type="project" value="UniProtKB-KW"/>
</dbReference>
<accession>A0ABS8YPU6</accession>
<gene>
    <name evidence="1" type="ORF">LQV63_20180</name>
</gene>
<proteinExistence type="predicted"/>
<dbReference type="InterPro" id="IPR029063">
    <property type="entry name" value="SAM-dependent_MTases_sf"/>
</dbReference>
<dbReference type="GO" id="GO:0032259">
    <property type="term" value="P:methylation"/>
    <property type="evidence" value="ECO:0007669"/>
    <property type="project" value="UniProtKB-KW"/>
</dbReference>
<name>A0ABS8YPU6_9BACL</name>
<reference evidence="1 2" key="1">
    <citation type="submission" date="2021-11" db="EMBL/GenBank/DDBJ databases">
        <title>Draft genome sequence of Paenibacillus profundus YoMME, a new Gram-positive bacteria with exoelectrogenic properties.</title>
        <authorList>
            <person name="Hubenova Y."/>
            <person name="Hubenova E."/>
            <person name="Manasiev Y."/>
            <person name="Peykov S."/>
            <person name="Mitov M."/>
        </authorList>
    </citation>
    <scope>NUCLEOTIDE SEQUENCE [LARGE SCALE GENOMIC DNA]</scope>
    <source>
        <strain evidence="1 2">YoMME</strain>
    </source>
</reference>
<organism evidence="1 2">
    <name type="scientific">Paenibacillus profundus</name>
    <dbReference type="NCBI Taxonomy" id="1173085"/>
    <lineage>
        <taxon>Bacteria</taxon>
        <taxon>Bacillati</taxon>
        <taxon>Bacillota</taxon>
        <taxon>Bacilli</taxon>
        <taxon>Bacillales</taxon>
        <taxon>Paenibacillaceae</taxon>
        <taxon>Paenibacillus</taxon>
    </lineage>
</organism>
<dbReference type="RefSeq" id="WP_019419442.1">
    <property type="nucleotide sequence ID" value="NZ_JAJNBZ010000019.1"/>
</dbReference>
<evidence type="ECO:0000313" key="2">
    <source>
        <dbReference type="Proteomes" id="UP001199916"/>
    </source>
</evidence>
<dbReference type="Proteomes" id="UP001199916">
    <property type="component" value="Unassembled WGS sequence"/>
</dbReference>
<evidence type="ECO:0000313" key="1">
    <source>
        <dbReference type="EMBL" id="MCE5171609.1"/>
    </source>
</evidence>
<dbReference type="EMBL" id="JAJNBZ010000019">
    <property type="protein sequence ID" value="MCE5171609.1"/>
    <property type="molecule type" value="Genomic_DNA"/>
</dbReference>
<sequence>MLKPFIRIVDHQLQYNGTKSLFYTGLKGSLATEPAQETIQLFKHDTEKLRAFFSPAHFQEQGQLIQYSTRKIIELFIKTNQFLNFTSKDYARLSVVNYTFMQQIRDILHHHFPLPEQAIRAVFAVHYNQLRMFLIDTNGKDIFKKYELSEHTFEIVCAEYRPEFQICMLHLDLEQMMEPVLDIGCGHSGKLVNYLRANGIEAYGMDRMVEDNGWFMNRNWSDTKFPDNHWGMMISHMAFSNHFGHHLYRKDGKYREYMTKFTNMLHSLKVGGSFVYTPQIPFLEDVIMTSERFRVIKHGAVTTAIMKTE</sequence>
<comment type="caution">
    <text evidence="1">The sequence shown here is derived from an EMBL/GenBank/DDBJ whole genome shotgun (WGS) entry which is preliminary data.</text>
</comment>
<keyword evidence="1" id="KW-0489">Methyltransferase</keyword>
<keyword evidence="1" id="KW-0808">Transferase</keyword>
<protein>
    <submittedName>
        <fullName evidence="1">Class I SAM-dependent methyltransferase</fullName>
    </submittedName>
</protein>
<dbReference type="SUPFAM" id="SSF53335">
    <property type="entry name" value="S-adenosyl-L-methionine-dependent methyltransferases"/>
    <property type="match status" value="1"/>
</dbReference>